<proteinExistence type="inferred from homology"/>
<dbReference type="NCBIfam" id="TIGR00501">
    <property type="entry name" value="met_pdase_II"/>
    <property type="match status" value="1"/>
</dbReference>
<keyword evidence="14" id="KW-1185">Reference proteome</keyword>
<dbReference type="SUPFAM" id="SSF46785">
    <property type="entry name" value="Winged helix' DNA-binding domain"/>
    <property type="match status" value="1"/>
</dbReference>
<feature type="transmembrane region" description="Helical" evidence="11">
    <location>
        <begin position="614"/>
        <end position="637"/>
    </location>
</feature>
<dbReference type="InterPro" id="IPR001714">
    <property type="entry name" value="Pept_M24_MAP"/>
</dbReference>
<evidence type="ECO:0000256" key="1">
    <source>
        <dbReference type="ARBA" id="ARBA00000294"/>
    </source>
</evidence>
<accession>A0AAD5QAK2</accession>
<dbReference type="InterPro" id="IPR036005">
    <property type="entry name" value="Creatinase/aminopeptidase-like"/>
</dbReference>
<feature type="binding site" evidence="8">
    <location>
        <position position="383"/>
    </location>
    <ligand>
        <name>a divalent metal cation</name>
        <dbReference type="ChEBI" id="CHEBI:60240"/>
        <label>1</label>
    </ligand>
</feature>
<reference evidence="13" key="1">
    <citation type="submission" date="2021-12" db="EMBL/GenBank/DDBJ databases">
        <title>Prjna785345.</title>
        <authorList>
            <person name="Rujirawat T."/>
            <person name="Krajaejun T."/>
        </authorList>
    </citation>
    <scope>NUCLEOTIDE SEQUENCE</scope>
    <source>
        <strain evidence="13">Pi057C3</strain>
    </source>
</reference>
<feature type="transmembrane region" description="Helical" evidence="11">
    <location>
        <begin position="460"/>
        <end position="486"/>
    </location>
</feature>
<dbReference type="Gene3D" id="3.90.230.10">
    <property type="entry name" value="Creatinase/methionine aminopeptidase superfamily"/>
    <property type="match status" value="1"/>
</dbReference>
<dbReference type="InterPro" id="IPR000994">
    <property type="entry name" value="Pept_M24"/>
</dbReference>
<dbReference type="Gene3D" id="3.80.10.10">
    <property type="entry name" value="Ribonuclease Inhibitor"/>
    <property type="match status" value="1"/>
</dbReference>
<evidence type="ECO:0000256" key="6">
    <source>
        <dbReference type="ARBA" id="ARBA00022723"/>
    </source>
</evidence>
<feature type="binding site" evidence="8">
    <location>
        <position position="243"/>
    </location>
    <ligand>
        <name>a divalent metal cation</name>
        <dbReference type="ChEBI" id="CHEBI:60240"/>
        <label>2</label>
        <note>catalytic</note>
    </ligand>
</feature>
<feature type="binding site" evidence="8">
    <location>
        <position position="143"/>
    </location>
    <ligand>
        <name>substrate</name>
    </ligand>
</feature>
<comment type="catalytic activity">
    <reaction evidence="1 8 9">
        <text>Release of N-terminal amino acids, preferentially methionine, from peptides and arylamides.</text>
        <dbReference type="EC" id="3.4.11.18"/>
    </reaction>
</comment>
<dbReference type="SUPFAM" id="SSF55920">
    <property type="entry name" value="Creatinase/aminopeptidase"/>
    <property type="match status" value="1"/>
</dbReference>
<keyword evidence="11" id="KW-0472">Membrane</keyword>
<dbReference type="GO" id="GO:0006508">
    <property type="term" value="P:proteolysis"/>
    <property type="evidence" value="ECO:0007669"/>
    <property type="project" value="UniProtKB-KW"/>
</dbReference>
<feature type="binding site" evidence="8">
    <location>
        <position position="251"/>
    </location>
    <ligand>
        <name>substrate</name>
    </ligand>
</feature>
<evidence type="ECO:0000256" key="5">
    <source>
        <dbReference type="ARBA" id="ARBA00022670"/>
    </source>
</evidence>
<keyword evidence="11" id="KW-1133">Transmembrane helix</keyword>
<comment type="function">
    <text evidence="8 9">Cotranslationally removes the N-terminal methionine from nascent proteins. The N-terminal methionine is often cleaved when the second residue in the primary sequence is small and uncharged (Met-Ala-, Cys, Gly, Pro, Ser, Thr, or Val).</text>
</comment>
<feature type="compositionally biased region" description="Basic residues" evidence="10">
    <location>
        <begin position="45"/>
        <end position="57"/>
    </location>
</feature>
<dbReference type="SUPFAM" id="SSF52058">
    <property type="entry name" value="L domain-like"/>
    <property type="match status" value="1"/>
</dbReference>
<evidence type="ECO:0000259" key="12">
    <source>
        <dbReference type="Pfam" id="PF00557"/>
    </source>
</evidence>
<comment type="subcellular location">
    <subcellularLocation>
        <location evidence="8">Cytoplasm</location>
    </subcellularLocation>
</comment>
<evidence type="ECO:0000256" key="8">
    <source>
        <dbReference type="HAMAP-Rule" id="MF_03175"/>
    </source>
</evidence>
<dbReference type="EC" id="3.4.11.18" evidence="8"/>
<dbReference type="AlphaFoldDB" id="A0AAD5QAK2"/>
<evidence type="ECO:0000256" key="11">
    <source>
        <dbReference type="SAM" id="Phobius"/>
    </source>
</evidence>
<protein>
    <recommendedName>
        <fullName evidence="8">Methionine aminopeptidase 2</fullName>
        <shortName evidence="8">MAP 2</shortName>
        <shortName evidence="8">MetAP 2</shortName>
        <ecNumber evidence="8">3.4.11.18</ecNumber>
    </recommendedName>
    <alternativeName>
        <fullName evidence="8">Peptidase M</fullName>
    </alternativeName>
</protein>
<evidence type="ECO:0000313" key="14">
    <source>
        <dbReference type="Proteomes" id="UP001209570"/>
    </source>
</evidence>
<comment type="cofactor">
    <cofactor evidence="2">
        <name>Mn(2+)</name>
        <dbReference type="ChEBI" id="CHEBI:29035"/>
    </cofactor>
</comment>
<feature type="region of interest" description="Disordered" evidence="10">
    <location>
        <begin position="1"/>
        <end position="76"/>
    </location>
</feature>
<dbReference type="PANTHER" id="PTHR45777:SF2">
    <property type="entry name" value="METHIONINE AMINOPEPTIDASE 2"/>
    <property type="match status" value="1"/>
</dbReference>
<dbReference type="PRINTS" id="PR00599">
    <property type="entry name" value="MAPEPTIDASE"/>
</dbReference>
<evidence type="ECO:0000256" key="9">
    <source>
        <dbReference type="RuleBase" id="RU003653"/>
    </source>
</evidence>
<comment type="similarity">
    <text evidence="8">Belongs to the peptidase M24A family. Methionine aminopeptidase eukaryotic type 2 subfamily.</text>
</comment>
<dbReference type="GO" id="GO:0005737">
    <property type="term" value="C:cytoplasm"/>
    <property type="evidence" value="ECO:0007669"/>
    <property type="project" value="UniProtKB-SubCell"/>
</dbReference>
<dbReference type="EMBL" id="JAKCXM010000005">
    <property type="protein sequence ID" value="KAJ0409245.1"/>
    <property type="molecule type" value="Genomic_DNA"/>
</dbReference>
<feature type="transmembrane region" description="Helical" evidence="11">
    <location>
        <begin position="649"/>
        <end position="672"/>
    </location>
</feature>
<gene>
    <name evidence="13" type="ORF">P43SY_006742</name>
</gene>
<dbReference type="InterPro" id="IPR032675">
    <property type="entry name" value="LRR_dom_sf"/>
</dbReference>
<keyword evidence="7 8" id="KW-0378">Hydrolase</keyword>
<comment type="cofactor">
    <cofactor evidence="8">
        <name>Co(2+)</name>
        <dbReference type="ChEBI" id="CHEBI:48828"/>
    </cofactor>
    <cofactor evidence="8">
        <name>Zn(2+)</name>
        <dbReference type="ChEBI" id="CHEBI:29105"/>
    </cofactor>
    <cofactor evidence="8">
        <name>Mn(2+)</name>
        <dbReference type="ChEBI" id="CHEBI:29035"/>
    </cofactor>
    <cofactor evidence="8">
        <name>Fe(2+)</name>
        <dbReference type="ChEBI" id="CHEBI:29033"/>
    </cofactor>
    <text evidence="8">Binds 2 divalent metal cations per subunit. Has a high-affinity and a low affinity metal-binding site. The true nature of the physiological cofactor is under debate. The enzyme is active with cobalt, zinc, manganese or divalent iron ions. Most likely, methionine aminopeptidases function as mononuclear Fe(2+)-metalloproteases under physiological conditions, and the catalytically relevant metal-binding site has been assigned to the histidine-containing high-affinity site.</text>
</comment>
<dbReference type="HAMAP" id="MF_03175">
    <property type="entry name" value="MetAP_2_euk"/>
    <property type="match status" value="1"/>
</dbReference>
<feature type="domain" description="Peptidase M24" evidence="12">
    <location>
        <begin position="79"/>
        <end position="277"/>
    </location>
</feature>
<keyword evidence="11" id="KW-0812">Transmembrane</keyword>
<evidence type="ECO:0000256" key="4">
    <source>
        <dbReference type="ARBA" id="ARBA00022438"/>
    </source>
</evidence>
<keyword evidence="4 8" id="KW-0031">Aminopeptidase</keyword>
<feature type="binding site" evidence="8">
    <location>
        <position position="174"/>
    </location>
    <ligand>
        <name>a divalent metal cation</name>
        <dbReference type="ChEBI" id="CHEBI:60240"/>
        <label>2</label>
        <note>catalytic</note>
    </ligand>
</feature>
<keyword evidence="8" id="KW-0963">Cytoplasm</keyword>
<keyword evidence="5 8" id="KW-0645">Protease</keyword>
<comment type="caution">
    <text evidence="13">The sequence shown here is derived from an EMBL/GenBank/DDBJ whole genome shotgun (WGS) entry which is preliminary data.</text>
</comment>
<dbReference type="InterPro" id="IPR036388">
    <property type="entry name" value="WH-like_DNA-bd_sf"/>
</dbReference>
<keyword evidence="6 8" id="KW-0479">Metal-binding</keyword>
<feature type="binding site" evidence="8">
    <location>
        <position position="174"/>
    </location>
    <ligand>
        <name>a divalent metal cation</name>
        <dbReference type="ChEBI" id="CHEBI:60240"/>
        <label>1</label>
    </ligand>
</feature>
<dbReference type="InterPro" id="IPR050247">
    <property type="entry name" value="Met_Aminopeptidase_Type2"/>
</dbReference>
<dbReference type="InterPro" id="IPR036390">
    <property type="entry name" value="WH_DNA-bd_sf"/>
</dbReference>
<evidence type="ECO:0000256" key="3">
    <source>
        <dbReference type="ARBA" id="ARBA00001954"/>
    </source>
</evidence>
<dbReference type="Proteomes" id="UP001209570">
    <property type="component" value="Unassembled WGS sequence"/>
</dbReference>
<dbReference type="CDD" id="cd01088">
    <property type="entry name" value="MetAP2"/>
    <property type="match status" value="1"/>
</dbReference>
<feature type="transmembrane region" description="Helical" evidence="11">
    <location>
        <begin position="507"/>
        <end position="528"/>
    </location>
</feature>
<dbReference type="InterPro" id="IPR002468">
    <property type="entry name" value="Pept_M24A_MAP2"/>
</dbReference>
<organism evidence="13 14">
    <name type="scientific">Pythium insidiosum</name>
    <name type="common">Pythiosis disease agent</name>
    <dbReference type="NCBI Taxonomy" id="114742"/>
    <lineage>
        <taxon>Eukaryota</taxon>
        <taxon>Sar</taxon>
        <taxon>Stramenopiles</taxon>
        <taxon>Oomycota</taxon>
        <taxon>Peronosporomycetes</taxon>
        <taxon>Pythiales</taxon>
        <taxon>Pythiaceae</taxon>
        <taxon>Pythium</taxon>
    </lineage>
</organism>
<dbReference type="GO" id="GO:0070006">
    <property type="term" value="F:metalloaminopeptidase activity"/>
    <property type="evidence" value="ECO:0007669"/>
    <property type="project" value="UniProtKB-UniRule"/>
</dbReference>
<dbReference type="PANTHER" id="PTHR45777">
    <property type="entry name" value="METHIONINE AMINOPEPTIDASE 2"/>
    <property type="match status" value="1"/>
</dbReference>
<evidence type="ECO:0000313" key="13">
    <source>
        <dbReference type="EMBL" id="KAJ0409245.1"/>
    </source>
</evidence>
<name>A0AAD5QAK2_PYTIN</name>
<feature type="binding site" evidence="8">
    <location>
        <position position="383"/>
    </location>
    <ligand>
        <name>a divalent metal cation</name>
        <dbReference type="ChEBI" id="CHEBI:60240"/>
        <label>2</label>
        <note>catalytic</note>
    </ligand>
</feature>
<evidence type="ECO:0000256" key="7">
    <source>
        <dbReference type="ARBA" id="ARBA00022801"/>
    </source>
</evidence>
<sequence>MAETDRGGSTWGRQHAVSAPLPAVDGVHVGSSDGTKLAGDDSSGGKKKRKKKKKTRPQRVQLESQPTSVPPREDENRLEKFRHAAEVHRHVRKYAQSLISPGIVLADLCEQLENKNRELVQEAGLQRGIAFPTGCSLNHVAAHYTPNPGDSSSLMHGDVMKLDFGTQVEGCIVDSAFSVAFDPKFDPLLAAVQAATDAGIRAAGIDVRLREVGAAVQEVMESYEVELDGHVYPVKVIRNLCGHNIQPYRIHGHKSVPCLDNGDNTKMEEGEVFAIETFGSTGRGYVVEALECSHYGRVFDAPYVPITLARPKRLLSHLTRTFGTLAFCRRWLEREDGGSSTINPKGAKQEKYLMALKQLVNAGIVEEYPALADVKGSFTAQYEHTILLRPSCKENMAGEFPSGSQSFMGSPVDAASAVIPSGAQELRLPSRRRRSTRQKVTGAQRSDTFCVFVPRWAFCLFWWAILSFHVAVGAFAWLVTLLHRYLADPLHYNAYISLRIPQSSLRFTGSSFFFVSVLHVIAVGSMVFHSLKARELAFESTPRPSSASSKDLSVSRRGLIAALLTTWDRAFGPNGPFGLNGKYFEVAFGLRETLEIVMQTYQAYHLSVSVPRRWINQLAVASIVLNCVGTPVLHVAFRRKRGWRRLLCLVQDAVLDVCSSVVIPVCVIYPYVFKYFDRSVMYFPDALIMDDVWYIDAISENRQILITSTADYMATVMPQLSILGCLATVKQVIKSRRAGVAPQPAGPPRHSATRVVPLGQPEANPRGAEMASSTSSSFWGRLRGLASAQTIRLHRFRQRNERIMHAVLLLWAVVVVSLHVDAEARATHTVRGCRSHVQPWYAAKYACSVMQFNCYSRGIRGDPDELSAELERLEPSALRILVVTHCSALSLPPTIRVFQSMKGIEIYNSSLTAWPSAAAVDAASQKELGYLYLINTTWSQFPEGVFHGRLPPSLTHLIIHGSNFTALPEGLEELWAGRLWVLLAIERTPLQALPPSFCRLSIYQISLAATQLAEIPDHCFDDDMIAINLSGSRLRALPVQESALPSKQMLTMELSALLELPAWFERWLEAGGSAATALYGSPVCASLLARDDANATTWIAEVCGADYQTWEGTYPWQLMLPQRQLDF</sequence>
<dbReference type="Pfam" id="PF00557">
    <property type="entry name" value="Peptidase_M24"/>
    <property type="match status" value="1"/>
</dbReference>
<feature type="binding site" evidence="8">
    <location>
        <position position="163"/>
    </location>
    <ligand>
        <name>a divalent metal cation</name>
        <dbReference type="ChEBI" id="CHEBI:60240"/>
        <label>1</label>
    </ligand>
</feature>
<evidence type="ECO:0000256" key="2">
    <source>
        <dbReference type="ARBA" id="ARBA00001936"/>
    </source>
</evidence>
<feature type="binding site" evidence="8">
    <location>
        <position position="276"/>
    </location>
    <ligand>
        <name>a divalent metal cation</name>
        <dbReference type="ChEBI" id="CHEBI:60240"/>
        <label>2</label>
        <note>catalytic</note>
    </ligand>
</feature>
<comment type="cofactor">
    <cofactor evidence="3">
        <name>Fe(2+)</name>
        <dbReference type="ChEBI" id="CHEBI:29033"/>
    </cofactor>
</comment>
<dbReference type="GO" id="GO:0004239">
    <property type="term" value="F:initiator methionyl aminopeptidase activity"/>
    <property type="evidence" value="ECO:0007669"/>
    <property type="project" value="UniProtKB-UniRule"/>
</dbReference>
<evidence type="ECO:0000256" key="10">
    <source>
        <dbReference type="SAM" id="MobiDB-lite"/>
    </source>
</evidence>
<dbReference type="Gene3D" id="1.10.10.10">
    <property type="entry name" value="Winged helix-like DNA-binding domain superfamily/Winged helix DNA-binding domain"/>
    <property type="match status" value="1"/>
</dbReference>
<dbReference type="GO" id="GO:0046872">
    <property type="term" value="F:metal ion binding"/>
    <property type="evidence" value="ECO:0007669"/>
    <property type="project" value="UniProtKB-UniRule"/>
</dbReference>